<evidence type="ECO:0000313" key="4">
    <source>
        <dbReference type="EMBL" id="OPA79511.1"/>
    </source>
</evidence>
<keyword evidence="1 3" id="KW-0732">Signal</keyword>
<evidence type="ECO:0000256" key="1">
    <source>
        <dbReference type="ARBA" id="ARBA00022729"/>
    </source>
</evidence>
<comment type="caution">
    <text evidence="4">The sequence shown here is derived from an EMBL/GenBank/DDBJ whole genome shotgun (WGS) entry which is preliminary data.</text>
</comment>
<reference evidence="4 5" key="1">
    <citation type="submission" date="2017-01" db="EMBL/GenBank/DDBJ databases">
        <title>Genome analysis of Paenibacillus selenitrireducens ES3-24.</title>
        <authorList>
            <person name="Xu D."/>
            <person name="Yao R."/>
            <person name="Zheng S."/>
        </authorList>
    </citation>
    <scope>NUCLEOTIDE SEQUENCE [LARGE SCALE GENOMIC DNA]</scope>
    <source>
        <strain evidence="4 5">ES3-24</strain>
    </source>
</reference>
<dbReference type="AlphaFoldDB" id="A0A1T2XHZ7"/>
<accession>A0A1T2XHZ7</accession>
<gene>
    <name evidence="4" type="ORF">BVG16_09670</name>
</gene>
<organism evidence="4 5">
    <name type="scientific">Paenibacillus selenitireducens</name>
    <dbReference type="NCBI Taxonomy" id="1324314"/>
    <lineage>
        <taxon>Bacteria</taxon>
        <taxon>Bacillati</taxon>
        <taxon>Bacillota</taxon>
        <taxon>Bacilli</taxon>
        <taxon>Bacillales</taxon>
        <taxon>Paenibacillaceae</taxon>
        <taxon>Paenibacillus</taxon>
    </lineage>
</organism>
<sequence>MRNKRKPLWMTMSVVFVLALTVAGCSGGGNKTAESTEKQGTTEQTTEPKVEGNTEAKTAGWQLGSEPLDFTFYGNYDWYKMPEWGKDKTTAWIKENKKVNIKAISSGGGTAAKLNTMMASNELPDVIWGERQPDVERLIEADMLVPIDQYMDKYPNLKKWLDPKAANMLRSSDGKLYIFPNWYTTRANGTAGWVVNKKIYNELGSPKLETFDDLYAYLKQVKEKYPKIIPYETGLAKDGQGVDMIYQGYKENNPSYQSFYAVPQGDQLTSIYKDPDFREARQFIAKLFREKLATQDAFTQTADQVKEKVVSGRVAVYASSNPTVDAMQGDAELKKTDPDAGYIMIWPLHKEGLDKNKIFAGNYKQLGWNGAVITKNAKDPEKIFAFLDWYTGPEGSALQMWGPPGPDGYWNGFDADGETPKYTDKYSSDSAGLGELQSKNDPFMWVGNTVYIDDNKAKFEATLPMEKRNWSTHYQYEITWKTQKDATEFVNLFPVPDSQEGEIRTRITDIYLEQLSKAAFAKSDQEVLDILDKAHEDSVAAGYQQYLDYITKRWHENLGKMAGK</sequence>
<dbReference type="Proteomes" id="UP000190188">
    <property type="component" value="Unassembled WGS sequence"/>
</dbReference>
<name>A0A1T2XHZ7_9BACL</name>
<feature type="chain" id="PRO_5039209310" evidence="3">
    <location>
        <begin position="29"/>
        <end position="564"/>
    </location>
</feature>
<dbReference type="STRING" id="1324314.BVG16_09670"/>
<evidence type="ECO:0000313" key="5">
    <source>
        <dbReference type="Proteomes" id="UP000190188"/>
    </source>
</evidence>
<protein>
    <submittedName>
        <fullName evidence="4">ABC transporter substrate-binding protein</fullName>
    </submittedName>
</protein>
<dbReference type="OrthoDB" id="2752887at2"/>
<feature type="signal peptide" evidence="3">
    <location>
        <begin position="1"/>
        <end position="28"/>
    </location>
</feature>
<dbReference type="PANTHER" id="PTHR43649">
    <property type="entry name" value="ARABINOSE-BINDING PROTEIN-RELATED"/>
    <property type="match status" value="1"/>
</dbReference>
<feature type="region of interest" description="Disordered" evidence="2">
    <location>
        <begin position="28"/>
        <end position="55"/>
    </location>
</feature>
<keyword evidence="5" id="KW-1185">Reference proteome</keyword>
<dbReference type="EMBL" id="MSZX01000003">
    <property type="protein sequence ID" value="OPA79511.1"/>
    <property type="molecule type" value="Genomic_DNA"/>
</dbReference>
<dbReference type="SUPFAM" id="SSF53850">
    <property type="entry name" value="Periplasmic binding protein-like II"/>
    <property type="match status" value="1"/>
</dbReference>
<evidence type="ECO:0000256" key="3">
    <source>
        <dbReference type="SAM" id="SignalP"/>
    </source>
</evidence>
<dbReference type="RefSeq" id="WP_078498342.1">
    <property type="nucleotide sequence ID" value="NZ_MSZX01000003.1"/>
</dbReference>
<dbReference type="Gene3D" id="3.40.190.10">
    <property type="entry name" value="Periplasmic binding protein-like II"/>
    <property type="match status" value="2"/>
</dbReference>
<evidence type="ECO:0000256" key="2">
    <source>
        <dbReference type="SAM" id="MobiDB-lite"/>
    </source>
</evidence>
<dbReference type="InterPro" id="IPR050490">
    <property type="entry name" value="Bact_solute-bd_prot1"/>
</dbReference>
<dbReference type="PANTHER" id="PTHR43649:SF33">
    <property type="entry name" value="POLYGALACTURONAN_RHAMNOGALACTURONAN-BINDING PROTEIN YTCQ"/>
    <property type="match status" value="1"/>
</dbReference>
<proteinExistence type="predicted"/>
<dbReference type="PROSITE" id="PS51257">
    <property type="entry name" value="PROKAR_LIPOPROTEIN"/>
    <property type="match status" value="1"/>
</dbReference>